<dbReference type="WBParaSite" id="Hba_07108">
    <property type="protein sequence ID" value="Hba_07108"/>
    <property type="gene ID" value="Hba_07108"/>
</dbReference>
<evidence type="ECO:0000313" key="18">
    <source>
        <dbReference type="Proteomes" id="UP000095283"/>
    </source>
</evidence>
<keyword evidence="14" id="KW-0131">Cell cycle</keyword>
<dbReference type="GO" id="GO:0000281">
    <property type="term" value="P:mitotic cytokinesis"/>
    <property type="evidence" value="ECO:0007669"/>
    <property type="project" value="TreeGrafter"/>
</dbReference>
<feature type="transmembrane region" description="Helical" evidence="17">
    <location>
        <begin position="196"/>
        <end position="216"/>
    </location>
</feature>
<evidence type="ECO:0000256" key="11">
    <source>
        <dbReference type="ARBA" id="ARBA00023128"/>
    </source>
</evidence>
<evidence type="ECO:0000256" key="15">
    <source>
        <dbReference type="ARBA" id="ARBA00060886"/>
    </source>
</evidence>
<dbReference type="GO" id="GO:0016020">
    <property type="term" value="C:membrane"/>
    <property type="evidence" value="ECO:0007669"/>
    <property type="project" value="UniProtKB-SubCell"/>
</dbReference>
<dbReference type="Gene3D" id="3.30.720.220">
    <property type="match status" value="1"/>
</dbReference>
<keyword evidence="11" id="KW-0496">Mitochondrion</keyword>
<feature type="transmembrane region" description="Helical" evidence="17">
    <location>
        <begin position="316"/>
        <end position="334"/>
    </location>
</feature>
<evidence type="ECO:0000256" key="4">
    <source>
        <dbReference type="ARBA" id="ARBA00004479"/>
    </source>
</evidence>
<proteinExistence type="inferred from homology"/>
<keyword evidence="10 17" id="KW-1133">Transmembrane helix</keyword>
<dbReference type="GO" id="GO:0005813">
    <property type="term" value="C:centrosome"/>
    <property type="evidence" value="ECO:0007669"/>
    <property type="project" value="UniProtKB-SubCell"/>
</dbReference>
<evidence type="ECO:0000313" key="19">
    <source>
        <dbReference type="WBParaSite" id="Hba_07108"/>
    </source>
</evidence>
<dbReference type="GO" id="GO:0005739">
    <property type="term" value="C:mitochondrion"/>
    <property type="evidence" value="ECO:0007669"/>
    <property type="project" value="UniProtKB-SubCell"/>
</dbReference>
<evidence type="ECO:0000256" key="12">
    <source>
        <dbReference type="ARBA" id="ARBA00023136"/>
    </source>
</evidence>
<keyword evidence="13" id="KW-0206">Cytoskeleton</keyword>
<keyword evidence="12 17" id="KW-0472">Membrane</keyword>
<accession>A0A1I7WPP2</accession>
<evidence type="ECO:0000256" key="1">
    <source>
        <dbReference type="ARBA" id="ARBA00004173"/>
    </source>
</evidence>
<evidence type="ECO:0000256" key="14">
    <source>
        <dbReference type="ARBA" id="ARBA00023306"/>
    </source>
</evidence>
<dbReference type="GO" id="GO:0005819">
    <property type="term" value="C:spindle"/>
    <property type="evidence" value="ECO:0007669"/>
    <property type="project" value="UniProtKB-SubCell"/>
</dbReference>
<evidence type="ECO:0000256" key="13">
    <source>
        <dbReference type="ARBA" id="ARBA00023212"/>
    </source>
</evidence>
<comment type="subcellular location">
    <subcellularLocation>
        <location evidence="3">Cytoplasm</location>
        <location evidence="3">Cytoskeleton</location>
        <location evidence="3">Microtubule organizing center</location>
        <location evidence="3">Centrosome</location>
    </subcellularLocation>
    <subcellularLocation>
        <location evidence="2">Cytoplasm</location>
        <location evidence="2">Cytoskeleton</location>
        <location evidence="2">Spindle</location>
    </subcellularLocation>
    <subcellularLocation>
        <location evidence="4">Membrane</location>
        <topology evidence="4">Single-pass type I membrane protein</topology>
    </subcellularLocation>
    <subcellularLocation>
        <location evidence="1">Mitochondrion</location>
    </subcellularLocation>
</comment>
<dbReference type="GO" id="GO:0030496">
    <property type="term" value="C:midbody"/>
    <property type="evidence" value="ECO:0007669"/>
    <property type="project" value="TreeGrafter"/>
</dbReference>
<evidence type="ECO:0000256" key="3">
    <source>
        <dbReference type="ARBA" id="ARBA00004300"/>
    </source>
</evidence>
<dbReference type="FunFam" id="3.30.720.220:FF:000001">
    <property type="entry name" value="Jumping translocation breakpoint"/>
    <property type="match status" value="1"/>
</dbReference>
<evidence type="ECO:0000256" key="16">
    <source>
        <dbReference type="ARBA" id="ARBA00068227"/>
    </source>
</evidence>
<keyword evidence="7 17" id="KW-0812">Transmembrane</keyword>
<dbReference type="AlphaFoldDB" id="A0A1I7WPP2"/>
<keyword evidence="8" id="KW-0732">Signal</keyword>
<name>A0A1I7WPP2_HETBA</name>
<keyword evidence="6" id="KW-0132">Cell division</keyword>
<dbReference type="Pfam" id="PF05439">
    <property type="entry name" value="JTB"/>
    <property type="match status" value="1"/>
</dbReference>
<evidence type="ECO:0000256" key="17">
    <source>
        <dbReference type="SAM" id="Phobius"/>
    </source>
</evidence>
<reference evidence="19" key="1">
    <citation type="submission" date="2016-11" db="UniProtKB">
        <authorList>
            <consortium name="WormBaseParasite"/>
        </authorList>
    </citation>
    <scope>IDENTIFICATION</scope>
</reference>
<evidence type="ECO:0000256" key="5">
    <source>
        <dbReference type="ARBA" id="ARBA00022490"/>
    </source>
</evidence>
<dbReference type="Proteomes" id="UP000095283">
    <property type="component" value="Unplaced"/>
</dbReference>
<sequence length="355" mass="39569">MAAVRTPLKMVSAESESSGTKFNEVVEDTLNENKAQTERSTVHALDLSNNNSARITDISKVQISQSTLPSMLFAGSNFMASYLKIINIKEFIYFPEISTSTSNKPVSKVAPLINPVRSQSGTPVKLVANNSIKTYICPAADILTKRSPLGISRTIQALTRLFPNIRTVSVSSSSIVPCTRKITHQKMIDYCTSRRIFSFVIALLGVCRFSILIFFVEEYAEEIELEGDMDIKKSAKSSDPIGVSRSTNIVSSKECWLSESYTLLESCVQCSEFELKAMKLQHCIPTGYFDRLNCSISGTITLRPCTSRTLGRSVSFYMFTLFNLVSMGISYIIASKRKEQLDKYAYIRVAQQFSN</sequence>
<dbReference type="PANTHER" id="PTHR13041:SF3">
    <property type="entry name" value="PROTEIN JTB"/>
    <property type="match status" value="1"/>
</dbReference>
<keyword evidence="9" id="KW-0498">Mitosis</keyword>
<evidence type="ECO:0000256" key="7">
    <source>
        <dbReference type="ARBA" id="ARBA00022692"/>
    </source>
</evidence>
<comment type="similarity">
    <text evidence="15">Belongs to the JTB family.</text>
</comment>
<keyword evidence="18" id="KW-1185">Reference proteome</keyword>
<keyword evidence="5" id="KW-0963">Cytoplasm</keyword>
<evidence type="ECO:0000256" key="10">
    <source>
        <dbReference type="ARBA" id="ARBA00022989"/>
    </source>
</evidence>
<evidence type="ECO:0000256" key="6">
    <source>
        <dbReference type="ARBA" id="ARBA00022618"/>
    </source>
</evidence>
<evidence type="ECO:0000256" key="9">
    <source>
        <dbReference type="ARBA" id="ARBA00022776"/>
    </source>
</evidence>
<protein>
    <recommendedName>
        <fullName evidence="16">Protein JTB</fullName>
    </recommendedName>
</protein>
<dbReference type="InterPro" id="IPR008657">
    <property type="entry name" value="JTB"/>
</dbReference>
<dbReference type="PANTHER" id="PTHR13041">
    <property type="entry name" value="JTB PROTEIN-RELATED"/>
    <property type="match status" value="1"/>
</dbReference>
<evidence type="ECO:0000256" key="2">
    <source>
        <dbReference type="ARBA" id="ARBA00004186"/>
    </source>
</evidence>
<evidence type="ECO:0000256" key="8">
    <source>
        <dbReference type="ARBA" id="ARBA00022729"/>
    </source>
</evidence>
<organism evidence="18 19">
    <name type="scientific">Heterorhabditis bacteriophora</name>
    <name type="common">Entomopathogenic nematode worm</name>
    <dbReference type="NCBI Taxonomy" id="37862"/>
    <lineage>
        <taxon>Eukaryota</taxon>
        <taxon>Metazoa</taxon>
        <taxon>Ecdysozoa</taxon>
        <taxon>Nematoda</taxon>
        <taxon>Chromadorea</taxon>
        <taxon>Rhabditida</taxon>
        <taxon>Rhabditina</taxon>
        <taxon>Rhabditomorpha</taxon>
        <taxon>Strongyloidea</taxon>
        <taxon>Heterorhabditidae</taxon>
        <taxon>Heterorhabditis</taxon>
    </lineage>
</organism>